<reference evidence="2" key="1">
    <citation type="journal article" date="2023" name="GigaByte">
        <title>Genome assembly of the bearded iris, Iris pallida Lam.</title>
        <authorList>
            <person name="Bruccoleri R.E."/>
            <person name="Oakeley E.J."/>
            <person name="Faust A.M.E."/>
            <person name="Altorfer M."/>
            <person name="Dessus-Babus S."/>
            <person name="Burckhardt D."/>
            <person name="Oertli M."/>
            <person name="Naumann U."/>
            <person name="Petersen F."/>
            <person name="Wong J."/>
        </authorList>
    </citation>
    <scope>NUCLEOTIDE SEQUENCE</scope>
    <source>
        <strain evidence="2">GSM-AAB239-AS_SAM_17_03QT</strain>
    </source>
</reference>
<sequence length="69" mass="7238">MTNHGGWTLISGGSKHSDDSTSPVATTVRTSSIRVFVSHGDGSNHEASTRLLGADLGRQSSPVWMARGD</sequence>
<organism evidence="2 3">
    <name type="scientific">Iris pallida</name>
    <name type="common">Sweet iris</name>
    <dbReference type="NCBI Taxonomy" id="29817"/>
    <lineage>
        <taxon>Eukaryota</taxon>
        <taxon>Viridiplantae</taxon>
        <taxon>Streptophyta</taxon>
        <taxon>Embryophyta</taxon>
        <taxon>Tracheophyta</taxon>
        <taxon>Spermatophyta</taxon>
        <taxon>Magnoliopsida</taxon>
        <taxon>Liliopsida</taxon>
        <taxon>Asparagales</taxon>
        <taxon>Iridaceae</taxon>
        <taxon>Iridoideae</taxon>
        <taxon>Irideae</taxon>
        <taxon>Iris</taxon>
    </lineage>
</organism>
<gene>
    <name evidence="2" type="ORF">M6B38_244175</name>
</gene>
<keyword evidence="3" id="KW-1185">Reference proteome</keyword>
<proteinExistence type="predicted"/>
<accession>A0AAX6DHW0</accession>
<dbReference type="AlphaFoldDB" id="A0AAX6DHW0"/>
<feature type="region of interest" description="Disordered" evidence="1">
    <location>
        <begin position="1"/>
        <end position="26"/>
    </location>
</feature>
<evidence type="ECO:0000313" key="3">
    <source>
        <dbReference type="Proteomes" id="UP001140949"/>
    </source>
</evidence>
<evidence type="ECO:0000313" key="2">
    <source>
        <dbReference type="EMBL" id="KAJ6791315.1"/>
    </source>
</evidence>
<dbReference type="Proteomes" id="UP001140949">
    <property type="component" value="Unassembled WGS sequence"/>
</dbReference>
<protein>
    <submittedName>
        <fullName evidence="2">Uncharacterized protein</fullName>
    </submittedName>
</protein>
<dbReference type="EMBL" id="JANAVB010044420">
    <property type="protein sequence ID" value="KAJ6791315.1"/>
    <property type="molecule type" value="Genomic_DNA"/>
</dbReference>
<evidence type="ECO:0000256" key="1">
    <source>
        <dbReference type="SAM" id="MobiDB-lite"/>
    </source>
</evidence>
<reference evidence="2" key="2">
    <citation type="submission" date="2023-04" db="EMBL/GenBank/DDBJ databases">
        <authorList>
            <person name="Bruccoleri R.E."/>
            <person name="Oakeley E.J."/>
            <person name="Faust A.-M."/>
            <person name="Dessus-Babus S."/>
            <person name="Altorfer M."/>
            <person name="Burckhardt D."/>
            <person name="Oertli M."/>
            <person name="Naumann U."/>
            <person name="Petersen F."/>
            <person name="Wong J."/>
        </authorList>
    </citation>
    <scope>NUCLEOTIDE SEQUENCE</scope>
    <source>
        <strain evidence="2">GSM-AAB239-AS_SAM_17_03QT</strain>
        <tissue evidence="2">Leaf</tissue>
    </source>
</reference>
<comment type="caution">
    <text evidence="2">The sequence shown here is derived from an EMBL/GenBank/DDBJ whole genome shotgun (WGS) entry which is preliminary data.</text>
</comment>
<name>A0AAX6DHW0_IRIPA</name>